<evidence type="ECO:0000313" key="5">
    <source>
        <dbReference type="EMBL" id="SDG18372.1"/>
    </source>
</evidence>
<accession>A0A1G7S5Z0</accession>
<dbReference type="PANTHER" id="PTHR43280:SF2">
    <property type="entry name" value="HTH-TYPE TRANSCRIPTIONAL REGULATOR EXSA"/>
    <property type="match status" value="1"/>
</dbReference>
<dbReference type="Gene3D" id="3.40.50.880">
    <property type="match status" value="1"/>
</dbReference>
<dbReference type="InterPro" id="IPR029062">
    <property type="entry name" value="Class_I_gatase-like"/>
</dbReference>
<feature type="domain" description="HTH araC/xylS-type" evidence="4">
    <location>
        <begin position="229"/>
        <end position="327"/>
    </location>
</feature>
<dbReference type="SUPFAM" id="SSF46689">
    <property type="entry name" value="Homeodomain-like"/>
    <property type="match status" value="2"/>
</dbReference>
<dbReference type="SMART" id="SM00342">
    <property type="entry name" value="HTH_ARAC"/>
    <property type="match status" value="1"/>
</dbReference>
<keyword evidence="1" id="KW-0805">Transcription regulation</keyword>
<evidence type="ECO:0000256" key="2">
    <source>
        <dbReference type="ARBA" id="ARBA00023125"/>
    </source>
</evidence>
<evidence type="ECO:0000259" key="4">
    <source>
        <dbReference type="PROSITE" id="PS01124"/>
    </source>
</evidence>
<dbReference type="InterPro" id="IPR002818">
    <property type="entry name" value="DJ-1/PfpI"/>
</dbReference>
<sequence>MAYAGLDNPDNGAVSATGKKRRRSVRDVGVVLFEGFSLLTAGVIPEVFQMANEICASRSRGDAFYDVRFYSAEGGRVACSSSISVWTYACDTRNGNGFDALFIVGGEGAQNAARDERVVGWLREVLPLSEVVKPIGEGWMLLAAAGIDRSRETTGLDGLPPEFAGIVGGEMGDAADRYEPAKTALTLVKRDLGIEVARETAGRLSLNGSAILASFLSDSNPATRVEKVRASARWLKENCGRPISVSDAVRVAAMSERNFLRCFKQEIGMTPSEFLLQTRLEMTSRLLAETDSPIDKIAKRCGWINGDRLAKIFRKRMGLTPSEYRMRNRSAALDDSP</sequence>
<dbReference type="OrthoDB" id="6831751at2"/>
<dbReference type="GO" id="GO:0043565">
    <property type="term" value="F:sequence-specific DNA binding"/>
    <property type="evidence" value="ECO:0007669"/>
    <property type="project" value="InterPro"/>
</dbReference>
<dbReference type="SUPFAM" id="SSF52317">
    <property type="entry name" value="Class I glutamine amidotransferase-like"/>
    <property type="match status" value="1"/>
</dbReference>
<proteinExistence type="predicted"/>
<dbReference type="EMBL" id="FNCJ01000002">
    <property type="protein sequence ID" value="SDG18372.1"/>
    <property type="molecule type" value="Genomic_DNA"/>
</dbReference>
<dbReference type="RefSeq" id="WP_090682490.1">
    <property type="nucleotide sequence ID" value="NZ_CADERL010000002.1"/>
</dbReference>
<reference evidence="5 6" key="1">
    <citation type="submission" date="2016-10" db="EMBL/GenBank/DDBJ databases">
        <authorList>
            <person name="de Groot N.N."/>
        </authorList>
    </citation>
    <scope>NUCLEOTIDE SEQUENCE [LARGE SCALE GENOMIC DNA]</scope>
    <source>
        <strain evidence="5 6">LMG 2247</strain>
    </source>
</reference>
<dbReference type="Pfam" id="PF12833">
    <property type="entry name" value="HTH_18"/>
    <property type="match status" value="1"/>
</dbReference>
<dbReference type="Gene3D" id="1.10.10.60">
    <property type="entry name" value="Homeodomain-like"/>
    <property type="match status" value="2"/>
</dbReference>
<evidence type="ECO:0000313" key="6">
    <source>
        <dbReference type="Proteomes" id="UP000199706"/>
    </source>
</evidence>
<dbReference type="InterPro" id="IPR018060">
    <property type="entry name" value="HTH_AraC"/>
</dbReference>
<keyword evidence="2 5" id="KW-0238">DNA-binding</keyword>
<dbReference type="AlphaFoldDB" id="A0A1G7S5Z0"/>
<name>A0A1G7S5Z0_9BURK</name>
<dbReference type="Pfam" id="PF01965">
    <property type="entry name" value="DJ-1_PfpI"/>
    <property type="match status" value="1"/>
</dbReference>
<organism evidence="5 6">
    <name type="scientific">Paraburkholderia phenazinium</name>
    <dbReference type="NCBI Taxonomy" id="60549"/>
    <lineage>
        <taxon>Bacteria</taxon>
        <taxon>Pseudomonadati</taxon>
        <taxon>Pseudomonadota</taxon>
        <taxon>Betaproteobacteria</taxon>
        <taxon>Burkholderiales</taxon>
        <taxon>Burkholderiaceae</taxon>
        <taxon>Paraburkholderia</taxon>
    </lineage>
</organism>
<keyword evidence="3" id="KW-0804">Transcription</keyword>
<dbReference type="Proteomes" id="UP000199706">
    <property type="component" value="Unassembled WGS sequence"/>
</dbReference>
<dbReference type="PANTHER" id="PTHR43280">
    <property type="entry name" value="ARAC-FAMILY TRANSCRIPTIONAL REGULATOR"/>
    <property type="match status" value="1"/>
</dbReference>
<gene>
    <name evidence="5" type="ORF">SAMN05216466_102395</name>
</gene>
<dbReference type="PROSITE" id="PS01124">
    <property type="entry name" value="HTH_ARAC_FAMILY_2"/>
    <property type="match status" value="1"/>
</dbReference>
<protein>
    <submittedName>
        <fullName evidence="5">Transcriptional regulator GlxA family, contains an amidase domain and an AraC-type DNA-binding HTH domain</fullName>
    </submittedName>
</protein>
<evidence type="ECO:0000256" key="1">
    <source>
        <dbReference type="ARBA" id="ARBA00023015"/>
    </source>
</evidence>
<dbReference type="GO" id="GO:0003700">
    <property type="term" value="F:DNA-binding transcription factor activity"/>
    <property type="evidence" value="ECO:0007669"/>
    <property type="project" value="InterPro"/>
</dbReference>
<evidence type="ECO:0000256" key="3">
    <source>
        <dbReference type="ARBA" id="ARBA00023163"/>
    </source>
</evidence>
<dbReference type="InterPro" id="IPR009057">
    <property type="entry name" value="Homeodomain-like_sf"/>
</dbReference>